<evidence type="ECO:0000313" key="2">
    <source>
        <dbReference type="WBParaSite" id="Gr19_v10_g3739.t2"/>
    </source>
</evidence>
<evidence type="ECO:0000313" key="1">
    <source>
        <dbReference type="Proteomes" id="UP000887572"/>
    </source>
</evidence>
<dbReference type="Proteomes" id="UP000887572">
    <property type="component" value="Unplaced"/>
</dbReference>
<proteinExistence type="predicted"/>
<keyword evidence="1" id="KW-1185">Reference proteome</keyword>
<sequence>MFFTMFSNSLANTDRCQVIPPGRYKMAVWDRRLDQGEVSDCDRIFKQSADGQRLLKTMALDNAEDWKKMCFNRFELVTTDESGQIDPYNVTFYKDNKPFCAIKHKFNIHLMPLDENNNLLPSELKRVKAAAEDVFMLKGYLNFCLQHDANHAWDNDDLELLRMFGKALHKMIEIGKLTIRSQLAMAAMHEDKVRDELNRWELCAHVDEEMAKHAHILAMFQRWLDGELWENDALSMKTAFSSLMSNIIENNEKSKMIDAETKTLIAQIGFIVIKALNKTQTFESNYKPKFDVIVDPLAQLYRIGRPNGRPTKEAHFQYYTKPSFSHKNFFGIYQMSMLNRIGNALELALKAYPDKTLEVMNKYGMDKIVCKFCIARPPGRTSPQSSSWLLICELIQWQKWMNLTSDLFLAEMHNQIAALVGDAEVNCLKKMDVVDKSVLNIIGSLLMAKVLRDGGKTFLKFTKLAEKTICKFCANRTTQFYGWNHICVYNMWLMPTATLSVKENTTALLNAIGNMLAQNLNGKNRRKIDELLEQLKDSISSFCWAVLKPESVLKFIEQEAVEEIKVREKLSNYLNTNYD</sequence>
<protein>
    <submittedName>
        <fullName evidence="2">Uncharacterized protein</fullName>
    </submittedName>
</protein>
<dbReference type="WBParaSite" id="Gr19_v10_g3739.t2">
    <property type="protein sequence ID" value="Gr19_v10_g3739.t2"/>
    <property type="gene ID" value="Gr19_v10_g3739"/>
</dbReference>
<accession>A0A914HT66</accession>
<organism evidence="1 2">
    <name type="scientific">Globodera rostochiensis</name>
    <name type="common">Golden nematode worm</name>
    <name type="synonym">Heterodera rostochiensis</name>
    <dbReference type="NCBI Taxonomy" id="31243"/>
    <lineage>
        <taxon>Eukaryota</taxon>
        <taxon>Metazoa</taxon>
        <taxon>Ecdysozoa</taxon>
        <taxon>Nematoda</taxon>
        <taxon>Chromadorea</taxon>
        <taxon>Rhabditida</taxon>
        <taxon>Tylenchina</taxon>
        <taxon>Tylenchomorpha</taxon>
        <taxon>Tylenchoidea</taxon>
        <taxon>Heteroderidae</taxon>
        <taxon>Heteroderinae</taxon>
        <taxon>Globodera</taxon>
    </lineage>
</organism>
<dbReference type="AlphaFoldDB" id="A0A914HT66"/>
<reference evidence="2" key="1">
    <citation type="submission" date="2022-11" db="UniProtKB">
        <authorList>
            <consortium name="WormBaseParasite"/>
        </authorList>
    </citation>
    <scope>IDENTIFICATION</scope>
</reference>
<name>A0A914HT66_GLORO</name>